<sequence>MASTPPRGGRASAGGAGAPQGAAQSLSAERLSAERRSIAQSLSVERTNVDLRPSLEMQASLQKQPTILRAPSQKRADLFDSEDFDPTKLINQLYPDEASLTDLDRFCMVLKKQIQQVDQEIFNAVRSQGGAHARARQDLSVAHGQIMELFTKIRDIQRKSEESEAMVQEICRDIKKLDYAKKHLTNSITALRRLAMLTAAVTDLEAVCDRRDQYRKCANLVEAVHQLMEYFQQYEAIPKVRSLARRLAAVESRLQSAVLDDFKILIGGPANDGLKMPPENLERLATACLVVDALGKKVQDQVMDWLCDREMSIYQAAFGGAVGTATVSAAAADDRGAAVAAAHATRLDKFEQRYAWFRDRLREKREVWGVFPEHWRVPQVLCLTFCKITKAHLKRILSDEEALAGLRADVAPLLKSVVATNRFERDMAATFGGGGGGGGAAGRQGADDGDDDSEAGDTMSASEARRRLEKFRARVKAEQQAKKDSVAKAGDRAREAQEEAIKVAFEGAISEAFEGVLVEFYVGQEERELLEYLDAAVREEAERRWLPDEEEGDVTGSGLRVLQSANKIFFKIRASLTRCAKNVSRGPTLVALAQLFKRVLSGYASDLMRRLPRTAAGTTTATPAVVGGSVDWYVRLSDEDERVVCCLLATAEFCKDTTEGLAGALAKDVKPHFADRVDFAEEESAFVNVASACMHVLVLGLNTRLDVPLLEMQRMRWDAIEAPGDDSPFVNGIRKVFLDCGPRVGTGLDSANLAFLCDKMARMFVPRLHEAIFRLRRVADKGMLQLAIDMDAIRRTLLDFPKLARSTEEAHGGEEQPQDLPAYSAYVEREMGSVVALVKVLQSRPEQLVDNYLLLMPPAAQSLMEFQRLCELKALNRKQQSDLMGLYQLKAGQLGARAGPPGPAAAAGTGGSPGGAVGSGPGSAAAAGGMSGPGSAAAGGGDVALSAAAASNLGTLKQSMNNFTRELAASIPFAGKRAGGPEASAASMSPALSAQSKSSLFHTRTGSSDTVGGPGPSGTAAAGAFFKETAAKTKEGFARFGNFIRVANALTGGNEAAPGTSGDTSHH</sequence>
<dbReference type="Pfam" id="PF04100">
    <property type="entry name" value="Vps53_N"/>
    <property type="match status" value="2"/>
</dbReference>
<gene>
    <name evidence="10" type="primary">PLEST010462</name>
    <name evidence="10" type="ORF">PLESTB_001764900</name>
</gene>
<feature type="compositionally biased region" description="Gly residues" evidence="7">
    <location>
        <begin position="908"/>
        <end position="921"/>
    </location>
</feature>
<dbReference type="EMBL" id="BRXU01000047">
    <property type="protein sequence ID" value="GLC61515.1"/>
    <property type="molecule type" value="Genomic_DNA"/>
</dbReference>
<evidence type="ECO:0000313" key="10">
    <source>
        <dbReference type="EMBL" id="GLC61515.1"/>
    </source>
</evidence>
<evidence type="ECO:0008006" key="12">
    <source>
        <dbReference type="Google" id="ProtNLM"/>
    </source>
</evidence>
<evidence type="ECO:0000259" key="9">
    <source>
        <dbReference type="Pfam" id="PF16854"/>
    </source>
</evidence>
<keyword evidence="5" id="KW-0333">Golgi apparatus</keyword>
<dbReference type="GO" id="GO:0042147">
    <property type="term" value="P:retrograde transport, endosome to Golgi"/>
    <property type="evidence" value="ECO:0007669"/>
    <property type="project" value="InterPro"/>
</dbReference>
<feature type="compositionally biased region" description="Gly residues" evidence="7">
    <location>
        <begin position="431"/>
        <end position="442"/>
    </location>
</feature>
<evidence type="ECO:0000256" key="5">
    <source>
        <dbReference type="ARBA" id="ARBA00023034"/>
    </source>
</evidence>
<feature type="compositionally biased region" description="Low complexity" evidence="7">
    <location>
        <begin position="897"/>
        <end position="907"/>
    </location>
</feature>
<feature type="region of interest" description="Disordered" evidence="7">
    <location>
        <begin position="897"/>
        <end position="933"/>
    </location>
</feature>
<dbReference type="GO" id="GO:0000938">
    <property type="term" value="C:GARP complex"/>
    <property type="evidence" value="ECO:0007669"/>
    <property type="project" value="InterPro"/>
</dbReference>
<name>A0A9W6FA77_9CHLO</name>
<feature type="region of interest" description="Disordered" evidence="7">
    <location>
        <begin position="430"/>
        <end position="463"/>
    </location>
</feature>
<feature type="compositionally biased region" description="Low complexity" evidence="7">
    <location>
        <begin position="1"/>
        <end position="10"/>
    </location>
</feature>
<dbReference type="PANTHER" id="PTHR12820:SF0">
    <property type="entry name" value="VACUOLAR PROTEIN SORTING-ASSOCIATED PROTEIN 53 HOMOLOG"/>
    <property type="match status" value="1"/>
</dbReference>
<evidence type="ECO:0000256" key="2">
    <source>
        <dbReference type="ARBA" id="ARBA00004481"/>
    </source>
</evidence>
<feature type="domain" description="Vps53 C-terminal" evidence="9">
    <location>
        <begin position="785"/>
        <end position="874"/>
    </location>
</feature>
<protein>
    <recommendedName>
        <fullName evidence="12">Vps53 N-terminal domain-containing protein</fullName>
    </recommendedName>
</protein>
<evidence type="ECO:0000313" key="11">
    <source>
        <dbReference type="Proteomes" id="UP001165080"/>
    </source>
</evidence>
<dbReference type="InterPro" id="IPR007234">
    <property type="entry name" value="Vps53_N"/>
</dbReference>
<dbReference type="OrthoDB" id="10261632at2759"/>
<keyword evidence="6" id="KW-0472">Membrane</keyword>
<comment type="subcellular location">
    <subcellularLocation>
        <location evidence="2">Endosome membrane</location>
        <topology evidence="2">Peripheral membrane protein</topology>
    </subcellularLocation>
    <subcellularLocation>
        <location evidence="1">Golgi apparatus</location>
        <location evidence="1">trans-Golgi network membrane</location>
        <topology evidence="1">Peripheral membrane protein</topology>
    </subcellularLocation>
</comment>
<keyword evidence="11" id="KW-1185">Reference proteome</keyword>
<dbReference type="GO" id="GO:0005829">
    <property type="term" value="C:cytosol"/>
    <property type="evidence" value="ECO:0007669"/>
    <property type="project" value="GOC"/>
</dbReference>
<feature type="region of interest" description="Disordered" evidence="7">
    <location>
        <begin position="1"/>
        <end position="30"/>
    </location>
</feature>
<organism evidence="10 11">
    <name type="scientific">Pleodorina starrii</name>
    <dbReference type="NCBI Taxonomy" id="330485"/>
    <lineage>
        <taxon>Eukaryota</taxon>
        <taxon>Viridiplantae</taxon>
        <taxon>Chlorophyta</taxon>
        <taxon>core chlorophytes</taxon>
        <taxon>Chlorophyceae</taxon>
        <taxon>CS clade</taxon>
        <taxon>Chlamydomonadales</taxon>
        <taxon>Volvocaceae</taxon>
        <taxon>Pleodorina</taxon>
    </lineage>
</organism>
<evidence type="ECO:0000256" key="6">
    <source>
        <dbReference type="ARBA" id="ARBA00023136"/>
    </source>
</evidence>
<evidence type="ECO:0000256" key="1">
    <source>
        <dbReference type="ARBA" id="ARBA00004150"/>
    </source>
</evidence>
<dbReference type="InterPro" id="IPR039766">
    <property type="entry name" value="Vps53"/>
</dbReference>
<dbReference type="Proteomes" id="UP001165080">
    <property type="component" value="Unassembled WGS sequence"/>
</dbReference>
<dbReference type="InterPro" id="IPR031745">
    <property type="entry name" value="Vps53_C"/>
</dbReference>
<dbReference type="AlphaFoldDB" id="A0A9W6FA77"/>
<comment type="similarity">
    <text evidence="3">Belongs to the VPS53 family.</text>
</comment>
<feature type="domain" description="Vps53 N-terminal" evidence="8">
    <location>
        <begin position="83"/>
        <end position="318"/>
    </location>
</feature>
<evidence type="ECO:0000256" key="7">
    <source>
        <dbReference type="SAM" id="MobiDB-lite"/>
    </source>
</evidence>
<dbReference type="GO" id="GO:0010008">
    <property type="term" value="C:endosome membrane"/>
    <property type="evidence" value="ECO:0007669"/>
    <property type="project" value="UniProtKB-SubCell"/>
</dbReference>
<evidence type="ECO:0000259" key="8">
    <source>
        <dbReference type="Pfam" id="PF04100"/>
    </source>
</evidence>
<accession>A0A9W6FA77</accession>
<evidence type="ECO:0000256" key="4">
    <source>
        <dbReference type="ARBA" id="ARBA00022753"/>
    </source>
</evidence>
<dbReference type="Pfam" id="PF16854">
    <property type="entry name" value="VPS53_C"/>
    <property type="match status" value="1"/>
</dbReference>
<reference evidence="10 11" key="1">
    <citation type="journal article" date="2023" name="Commun. Biol.">
        <title>Reorganization of the ancestral sex-determining regions during the evolution of trioecy in Pleodorina starrii.</title>
        <authorList>
            <person name="Takahashi K."/>
            <person name="Suzuki S."/>
            <person name="Kawai-Toyooka H."/>
            <person name="Yamamoto K."/>
            <person name="Hamaji T."/>
            <person name="Ootsuki R."/>
            <person name="Yamaguchi H."/>
            <person name="Kawachi M."/>
            <person name="Higashiyama T."/>
            <person name="Nozaki H."/>
        </authorList>
    </citation>
    <scope>NUCLEOTIDE SEQUENCE [LARGE SCALE GENOMIC DNA]</scope>
    <source>
        <strain evidence="10 11">NIES-4479</strain>
    </source>
</reference>
<feature type="domain" description="Vps53 N-terminal" evidence="8">
    <location>
        <begin position="343"/>
        <end position="540"/>
    </location>
</feature>
<dbReference type="PANTHER" id="PTHR12820">
    <property type="entry name" value="VACUOLAR SORTING PROTEIN 53"/>
    <property type="match status" value="1"/>
</dbReference>
<comment type="caution">
    <text evidence="10">The sequence shown here is derived from an EMBL/GenBank/DDBJ whole genome shotgun (WGS) entry which is preliminary data.</text>
</comment>
<keyword evidence="4" id="KW-0967">Endosome</keyword>
<evidence type="ECO:0000256" key="3">
    <source>
        <dbReference type="ARBA" id="ARBA00008628"/>
    </source>
</evidence>
<proteinExistence type="inferred from homology"/>